<comment type="caution">
    <text evidence="1">The sequence shown here is derived from an EMBL/GenBank/DDBJ whole genome shotgun (WGS) entry which is preliminary data.</text>
</comment>
<name>A0A8X6XCT5_9ARAC</name>
<organism evidence="1 2">
    <name type="scientific">Trichonephila inaurata madagascariensis</name>
    <dbReference type="NCBI Taxonomy" id="2747483"/>
    <lineage>
        <taxon>Eukaryota</taxon>
        <taxon>Metazoa</taxon>
        <taxon>Ecdysozoa</taxon>
        <taxon>Arthropoda</taxon>
        <taxon>Chelicerata</taxon>
        <taxon>Arachnida</taxon>
        <taxon>Araneae</taxon>
        <taxon>Araneomorphae</taxon>
        <taxon>Entelegynae</taxon>
        <taxon>Araneoidea</taxon>
        <taxon>Nephilidae</taxon>
        <taxon>Trichonephila</taxon>
        <taxon>Trichonephila inaurata</taxon>
    </lineage>
</organism>
<evidence type="ECO:0000313" key="2">
    <source>
        <dbReference type="Proteomes" id="UP000886998"/>
    </source>
</evidence>
<dbReference type="EMBL" id="BMAV01007845">
    <property type="protein sequence ID" value="GFY51013.1"/>
    <property type="molecule type" value="Genomic_DNA"/>
</dbReference>
<dbReference type="AlphaFoldDB" id="A0A8X6XCT5"/>
<dbReference type="Proteomes" id="UP000886998">
    <property type="component" value="Unassembled WGS sequence"/>
</dbReference>
<protein>
    <submittedName>
        <fullName evidence="1">Uncharacterized protein</fullName>
    </submittedName>
</protein>
<keyword evidence="2" id="KW-1185">Reference proteome</keyword>
<reference evidence="1" key="1">
    <citation type="submission" date="2020-08" db="EMBL/GenBank/DDBJ databases">
        <title>Multicomponent nature underlies the extraordinary mechanical properties of spider dragline silk.</title>
        <authorList>
            <person name="Kono N."/>
            <person name="Nakamura H."/>
            <person name="Mori M."/>
            <person name="Yoshida Y."/>
            <person name="Ohtoshi R."/>
            <person name="Malay A.D."/>
            <person name="Moran D.A.P."/>
            <person name="Tomita M."/>
            <person name="Numata K."/>
            <person name="Arakawa K."/>
        </authorList>
    </citation>
    <scope>NUCLEOTIDE SEQUENCE</scope>
</reference>
<accession>A0A8X6XCT5</accession>
<evidence type="ECO:0000313" key="1">
    <source>
        <dbReference type="EMBL" id="GFY51013.1"/>
    </source>
</evidence>
<gene>
    <name evidence="1" type="ORF">TNIN_40411</name>
</gene>
<sequence>MTPALIKSGTFKRSSREEDANFDRPNVYSSLCRNGLTPLPLRHIRVSSALYRLGGEHNFRGRKLHATDERRILFALLEKCGLENC</sequence>
<proteinExistence type="predicted"/>